<name>A0A067CB74_SAPPC</name>
<organism evidence="2 3">
    <name type="scientific">Saprolegnia parasitica (strain CBS 223.65)</name>
    <dbReference type="NCBI Taxonomy" id="695850"/>
    <lineage>
        <taxon>Eukaryota</taxon>
        <taxon>Sar</taxon>
        <taxon>Stramenopiles</taxon>
        <taxon>Oomycota</taxon>
        <taxon>Saprolegniomycetes</taxon>
        <taxon>Saprolegniales</taxon>
        <taxon>Saprolegniaceae</taxon>
        <taxon>Saprolegnia</taxon>
    </lineage>
</organism>
<keyword evidence="1" id="KW-0812">Transmembrane</keyword>
<sequence>MSRVVFPRTTIMSSSRIGTTNKLPSTSSRRRQYRVYIRIFSNLLAAAVILISLFTMGVLLSEGMFNRLVITWYYQNDADYWADYGASCELAHDGFVSNSCSPMEANMTETLAAWTTLGLHLATTWEASGASPLKVTTCLVGGTPDVGWVALQFIGGYDDFPSCNPSNGSQLVAGMAMVEAANLDTVYPDGAYLLSMFSDASMHDTTTYWNTDGTSNTVVANITRVLVGRDGSSQRYDAGTNSVLNSHPLGHRYLVQGYCISQMIILDGLLKDQAGWSTGRNLKKSVVPGWACGHRVAHATELLLLQATAGLLSILGLAPDIFITIKGLQGVMSSKPVLTYDILSGLERRKTLLLFVVLCAAPSLLFVDVARIYFGTTNGLRIWTFSIISLGIFLPFLYTVIPATTWTTIDSYEVLSNLFYAGSPTILMTINETAYPCGAYDAAGIETAGSFLTPLLLVPLCICGGCSVLFGMCELRCAAKRWIIDANWTTENAFMTACGVPNWFTCLPLDKNEAIKIGNRLFCKPSMQARMGYANVTVQPMANAIHVRPAHAAEEKTYFLVSIYDLLVAITPRRLRLFAPKLAGAITKSIFQKPTTTRLDGSQTYEHSRGSCVG</sequence>
<dbReference type="KEGG" id="spar:SPRG_08243"/>
<dbReference type="OrthoDB" id="71362at2759"/>
<dbReference type="GeneID" id="24130474"/>
<feature type="transmembrane region" description="Helical" evidence="1">
    <location>
        <begin position="39"/>
        <end position="60"/>
    </location>
</feature>
<dbReference type="EMBL" id="KK583224">
    <property type="protein sequence ID" value="KDO26440.1"/>
    <property type="molecule type" value="Genomic_DNA"/>
</dbReference>
<protein>
    <submittedName>
        <fullName evidence="2">Uncharacterized protein</fullName>
    </submittedName>
</protein>
<evidence type="ECO:0000313" key="3">
    <source>
        <dbReference type="Proteomes" id="UP000030745"/>
    </source>
</evidence>
<dbReference type="AlphaFoldDB" id="A0A067CB74"/>
<feature type="transmembrane region" description="Helical" evidence="1">
    <location>
        <begin position="451"/>
        <end position="473"/>
    </location>
</feature>
<reference evidence="2 3" key="1">
    <citation type="journal article" date="2013" name="PLoS Genet.">
        <title>Distinctive expansion of potential virulence genes in the genome of the oomycete fish pathogen Saprolegnia parasitica.</title>
        <authorList>
            <person name="Jiang R.H."/>
            <person name="de Bruijn I."/>
            <person name="Haas B.J."/>
            <person name="Belmonte R."/>
            <person name="Lobach L."/>
            <person name="Christie J."/>
            <person name="van den Ackerveken G."/>
            <person name="Bottin A."/>
            <person name="Bulone V."/>
            <person name="Diaz-Moreno S.M."/>
            <person name="Dumas B."/>
            <person name="Fan L."/>
            <person name="Gaulin E."/>
            <person name="Govers F."/>
            <person name="Grenville-Briggs L.J."/>
            <person name="Horner N.R."/>
            <person name="Levin J.Z."/>
            <person name="Mammella M."/>
            <person name="Meijer H.J."/>
            <person name="Morris P."/>
            <person name="Nusbaum C."/>
            <person name="Oome S."/>
            <person name="Phillips A.J."/>
            <person name="van Rooyen D."/>
            <person name="Rzeszutek E."/>
            <person name="Saraiva M."/>
            <person name="Secombes C.J."/>
            <person name="Seidl M.F."/>
            <person name="Snel B."/>
            <person name="Stassen J.H."/>
            <person name="Sykes S."/>
            <person name="Tripathy S."/>
            <person name="van den Berg H."/>
            <person name="Vega-Arreguin J.C."/>
            <person name="Wawra S."/>
            <person name="Young S.K."/>
            <person name="Zeng Q."/>
            <person name="Dieguez-Uribeondo J."/>
            <person name="Russ C."/>
            <person name="Tyler B.M."/>
            <person name="van West P."/>
        </authorList>
    </citation>
    <scope>NUCLEOTIDE SEQUENCE [LARGE SCALE GENOMIC DNA]</scope>
    <source>
        <strain evidence="2 3">CBS 223.65</strain>
    </source>
</reference>
<keyword evidence="1" id="KW-1133">Transmembrane helix</keyword>
<proteinExistence type="predicted"/>
<dbReference type="VEuPathDB" id="FungiDB:SPRG_08243"/>
<keyword evidence="1" id="KW-0472">Membrane</keyword>
<feature type="transmembrane region" description="Helical" evidence="1">
    <location>
        <begin position="302"/>
        <end position="325"/>
    </location>
</feature>
<feature type="transmembrane region" description="Helical" evidence="1">
    <location>
        <begin position="352"/>
        <end position="374"/>
    </location>
</feature>
<feature type="transmembrane region" description="Helical" evidence="1">
    <location>
        <begin position="412"/>
        <end position="431"/>
    </location>
</feature>
<dbReference type="RefSeq" id="XP_012202876.1">
    <property type="nucleotide sequence ID" value="XM_012347486.1"/>
</dbReference>
<gene>
    <name evidence="2" type="ORF">SPRG_08243</name>
</gene>
<keyword evidence="3" id="KW-1185">Reference proteome</keyword>
<evidence type="ECO:0000313" key="2">
    <source>
        <dbReference type="EMBL" id="KDO26440.1"/>
    </source>
</evidence>
<dbReference type="Proteomes" id="UP000030745">
    <property type="component" value="Unassembled WGS sequence"/>
</dbReference>
<feature type="transmembrane region" description="Helical" evidence="1">
    <location>
        <begin position="380"/>
        <end position="400"/>
    </location>
</feature>
<evidence type="ECO:0000256" key="1">
    <source>
        <dbReference type="SAM" id="Phobius"/>
    </source>
</evidence>
<accession>A0A067CB74</accession>